<gene>
    <name evidence="2" type="ORF">GIB67_019749</name>
</gene>
<feature type="region of interest" description="Disordered" evidence="1">
    <location>
        <begin position="1"/>
        <end position="66"/>
    </location>
</feature>
<evidence type="ECO:0000256" key="1">
    <source>
        <dbReference type="SAM" id="MobiDB-lite"/>
    </source>
</evidence>
<accession>A0A7J7MK12</accession>
<organism evidence="2 3">
    <name type="scientific">Kingdonia uniflora</name>
    <dbReference type="NCBI Taxonomy" id="39325"/>
    <lineage>
        <taxon>Eukaryota</taxon>
        <taxon>Viridiplantae</taxon>
        <taxon>Streptophyta</taxon>
        <taxon>Embryophyta</taxon>
        <taxon>Tracheophyta</taxon>
        <taxon>Spermatophyta</taxon>
        <taxon>Magnoliopsida</taxon>
        <taxon>Ranunculales</taxon>
        <taxon>Circaeasteraceae</taxon>
        <taxon>Kingdonia</taxon>
    </lineage>
</organism>
<proteinExistence type="predicted"/>
<reference evidence="2 3" key="1">
    <citation type="journal article" date="2020" name="IScience">
        <title>Genome Sequencing of the Endangered Kingdonia uniflora (Circaeasteraceae, Ranunculales) Reveals Potential Mechanisms of Evolutionary Specialization.</title>
        <authorList>
            <person name="Sun Y."/>
            <person name="Deng T."/>
            <person name="Zhang A."/>
            <person name="Moore M.J."/>
            <person name="Landis J.B."/>
            <person name="Lin N."/>
            <person name="Zhang H."/>
            <person name="Zhang X."/>
            <person name="Huang J."/>
            <person name="Zhang X."/>
            <person name="Sun H."/>
            <person name="Wang H."/>
        </authorList>
    </citation>
    <scope>NUCLEOTIDE SEQUENCE [LARGE SCALE GENOMIC DNA]</scope>
    <source>
        <strain evidence="2">TB1705</strain>
        <tissue evidence="2">Leaf</tissue>
    </source>
</reference>
<dbReference type="Proteomes" id="UP000541444">
    <property type="component" value="Unassembled WGS sequence"/>
</dbReference>
<protein>
    <submittedName>
        <fullName evidence="2">Uncharacterized protein</fullName>
    </submittedName>
</protein>
<feature type="compositionally biased region" description="Gly residues" evidence="1">
    <location>
        <begin position="42"/>
        <end position="53"/>
    </location>
</feature>
<comment type="caution">
    <text evidence="2">The sequence shown here is derived from an EMBL/GenBank/DDBJ whole genome shotgun (WGS) entry which is preliminary data.</text>
</comment>
<evidence type="ECO:0000313" key="3">
    <source>
        <dbReference type="Proteomes" id="UP000541444"/>
    </source>
</evidence>
<feature type="region of interest" description="Disordered" evidence="1">
    <location>
        <begin position="235"/>
        <end position="257"/>
    </location>
</feature>
<feature type="compositionally biased region" description="Polar residues" evidence="1">
    <location>
        <begin position="157"/>
        <end position="168"/>
    </location>
</feature>
<dbReference type="EMBL" id="JACGCM010001428">
    <property type="protein sequence ID" value="KAF6155223.1"/>
    <property type="molecule type" value="Genomic_DNA"/>
</dbReference>
<sequence>MRRAKRPEDSVPILASSGASKRSKTTRGTRTGPSRANPLGSRRGGASGSGGSCAGTRDNDAGNHDMIPNPLNWSAFKLRKYQKEDTINDKSFRVSIDGFELHISSDDIRHAFGLCEPVSPNASFFEWPPVLDRFPPKWEIEEELLFTGKKKARQAVGPSTSRPATTSMPDVPAAASPGVIPHDLASMITSMQSCLGRLKSSVGMLVTHFDMIDTQLESRFQSFKTDIDRLQASVDALSSRERGSPSEPPAVDTVEGS</sequence>
<keyword evidence="3" id="KW-1185">Reference proteome</keyword>
<name>A0A7J7MK12_9MAGN</name>
<evidence type="ECO:0000313" key="2">
    <source>
        <dbReference type="EMBL" id="KAF6155223.1"/>
    </source>
</evidence>
<dbReference type="AlphaFoldDB" id="A0A7J7MK12"/>
<feature type="region of interest" description="Disordered" evidence="1">
    <location>
        <begin position="151"/>
        <end position="170"/>
    </location>
</feature>